<dbReference type="InterPro" id="IPR006186">
    <property type="entry name" value="Ser/Thr-sp_prot-phosphatase"/>
</dbReference>
<keyword evidence="1" id="KW-0378">Hydrolase</keyword>
<protein>
    <recommendedName>
        <fullName evidence="1">Serine/threonine-protein phosphatase</fullName>
        <ecNumber evidence="1">3.1.3.16</ecNumber>
    </recommendedName>
</protein>
<dbReference type="Gene3D" id="3.60.21.10">
    <property type="match status" value="1"/>
</dbReference>
<comment type="catalytic activity">
    <reaction evidence="1">
        <text>O-phospho-L-threonyl-[protein] + H2O = L-threonyl-[protein] + phosphate</text>
        <dbReference type="Rhea" id="RHEA:47004"/>
        <dbReference type="Rhea" id="RHEA-COMP:11060"/>
        <dbReference type="Rhea" id="RHEA-COMP:11605"/>
        <dbReference type="ChEBI" id="CHEBI:15377"/>
        <dbReference type="ChEBI" id="CHEBI:30013"/>
        <dbReference type="ChEBI" id="CHEBI:43474"/>
        <dbReference type="ChEBI" id="CHEBI:61977"/>
        <dbReference type="EC" id="3.1.3.16"/>
    </reaction>
</comment>
<evidence type="ECO:0000256" key="1">
    <source>
        <dbReference type="RuleBase" id="RU004273"/>
    </source>
</evidence>
<dbReference type="InterPro" id="IPR011992">
    <property type="entry name" value="EF-hand-dom_pair"/>
</dbReference>
<dbReference type="Pfam" id="PF00149">
    <property type="entry name" value="Metallophos"/>
    <property type="match status" value="1"/>
</dbReference>
<dbReference type="AlphaFoldDB" id="A0A9Q0RSC8"/>
<dbReference type="EC" id="3.1.3.16" evidence="1"/>
<sequence>MPTDGTNNITKRKIARPQPEGLVPSNTILYDCCAYVFFCSEHGNVALSVEPIRQHRWLPYTVLPHKMAWQAAALHASYIVLAGGDTNLAIALRERSPYGQAYIMEVQRIQIGQSMRFMTRIIFFIRIDMKRIAKMPNNQEQTKTVTAKFQCCQTKNRIEWRSLESIQSGTINLVWGPEPVNYIRRINRAVPQKISEFSLRQAYCYLPRNPPRNQEEEMLVSAQITESDIQFLYKNFMEHCFPSFSMTISSFIEYMKQYGLEHKENHLIRLFQAFNTLNNGYLSFHELLLGFASIDPHTPHKSIRIRFIFRYYARNSDTIMNQKEYRRMVCDLYPTLDEKAINEKVYEFEQIVGANNGRITFDAFMRAIASHRLRGTTTLCRARRSAFMLLNRAKIECPLSSNRNSFHTLSKMVISKKTFQGTCQRCKQLHKYVICPELSILNTNGLINGKLLQNGYIPMATNISRLELFIDSSHYGPQLLSLIRQFVPNKGTCLSPKGVCQRNPTELLQMIEHLCKILLPMLDTTEGKCVEVDSPCFMIGDIHGNIEDLITMERHIWYRLPLGSNVLFLGDYVDRGRWSVECSLYVLTLKTMYPHKVTVLRGNHEVRDIQRKYSFYDECVYKYGKLAGESVFDMLNQIFDRLPIVAIVDDAIYAAHGGIPHCSQTISSISKLPLELKSERDSELFWEVLWSDPINRTQYEQICELFMINPNEQDGFVRNTKRGAAWFFSSDGAERFLTKNGLTHIVRAHEVPANGFTFHFGDMCTTIFSSSHYQNENFCAVLFASQETLRVIVIDTYSNRPSFE</sequence>
<comment type="similarity">
    <text evidence="1">Belongs to the PPP phosphatase family.</text>
</comment>
<dbReference type="InterPro" id="IPR050341">
    <property type="entry name" value="PP1_catalytic_subunit"/>
</dbReference>
<dbReference type="PANTHER" id="PTHR11668">
    <property type="entry name" value="SERINE/THREONINE PROTEIN PHOSPHATASE"/>
    <property type="match status" value="1"/>
</dbReference>
<organism evidence="3 4">
    <name type="scientific">Blomia tropicalis</name>
    <name type="common">Mite</name>
    <dbReference type="NCBI Taxonomy" id="40697"/>
    <lineage>
        <taxon>Eukaryota</taxon>
        <taxon>Metazoa</taxon>
        <taxon>Ecdysozoa</taxon>
        <taxon>Arthropoda</taxon>
        <taxon>Chelicerata</taxon>
        <taxon>Arachnida</taxon>
        <taxon>Acari</taxon>
        <taxon>Acariformes</taxon>
        <taxon>Sarcoptiformes</taxon>
        <taxon>Astigmata</taxon>
        <taxon>Glycyphagoidea</taxon>
        <taxon>Echimyopodidae</taxon>
        <taxon>Blomia</taxon>
    </lineage>
</organism>
<dbReference type="GO" id="GO:0005737">
    <property type="term" value="C:cytoplasm"/>
    <property type="evidence" value="ECO:0007669"/>
    <property type="project" value="TreeGrafter"/>
</dbReference>
<dbReference type="GO" id="GO:0004722">
    <property type="term" value="F:protein serine/threonine phosphatase activity"/>
    <property type="evidence" value="ECO:0007669"/>
    <property type="project" value="UniProtKB-EC"/>
</dbReference>
<keyword evidence="4" id="KW-1185">Reference proteome</keyword>
<reference evidence="3" key="1">
    <citation type="submission" date="2022-12" db="EMBL/GenBank/DDBJ databases">
        <title>Genome assemblies of Blomia tropicalis.</title>
        <authorList>
            <person name="Cui Y."/>
        </authorList>
    </citation>
    <scope>NUCLEOTIDE SEQUENCE</scope>
    <source>
        <tissue evidence="3">Adult mites</tissue>
    </source>
</reference>
<dbReference type="Gene3D" id="1.10.238.10">
    <property type="entry name" value="EF-hand"/>
    <property type="match status" value="1"/>
</dbReference>
<evidence type="ECO:0000313" key="4">
    <source>
        <dbReference type="Proteomes" id="UP001142055"/>
    </source>
</evidence>
<dbReference type="SUPFAM" id="SSF56300">
    <property type="entry name" value="Metallo-dependent phosphatases"/>
    <property type="match status" value="1"/>
</dbReference>
<feature type="domain" description="Serine/threonine specific protein phosphatases" evidence="2">
    <location>
        <begin position="600"/>
        <end position="605"/>
    </location>
</feature>
<dbReference type="GO" id="GO:0005634">
    <property type="term" value="C:nucleus"/>
    <property type="evidence" value="ECO:0007669"/>
    <property type="project" value="TreeGrafter"/>
</dbReference>
<dbReference type="PROSITE" id="PS00125">
    <property type="entry name" value="SER_THR_PHOSPHATASE"/>
    <property type="match status" value="1"/>
</dbReference>
<dbReference type="InterPro" id="IPR029052">
    <property type="entry name" value="Metallo-depent_PP-like"/>
</dbReference>
<dbReference type="EMBL" id="JAPWDV010000001">
    <property type="protein sequence ID" value="KAJ6224545.1"/>
    <property type="molecule type" value="Genomic_DNA"/>
</dbReference>
<dbReference type="PRINTS" id="PR00114">
    <property type="entry name" value="STPHPHTASE"/>
</dbReference>
<proteinExistence type="inferred from homology"/>
<gene>
    <name evidence="3" type="ORF">RDWZM_003090</name>
</gene>
<dbReference type="Proteomes" id="UP001142055">
    <property type="component" value="Chromosome 1"/>
</dbReference>
<dbReference type="SMART" id="SM00156">
    <property type="entry name" value="PP2Ac"/>
    <property type="match status" value="1"/>
</dbReference>
<dbReference type="PANTHER" id="PTHR11668:SF496">
    <property type="entry name" value="SERINE_THREONINE-PROTEIN PHOSPHATASE"/>
    <property type="match status" value="1"/>
</dbReference>
<accession>A0A9Q0RSC8</accession>
<dbReference type="InterPro" id="IPR004843">
    <property type="entry name" value="Calcineurin-like_PHP"/>
</dbReference>
<evidence type="ECO:0000259" key="2">
    <source>
        <dbReference type="PROSITE" id="PS00125"/>
    </source>
</evidence>
<name>A0A9Q0RSC8_BLOTA</name>
<dbReference type="SUPFAM" id="SSF47473">
    <property type="entry name" value="EF-hand"/>
    <property type="match status" value="1"/>
</dbReference>
<evidence type="ECO:0000313" key="3">
    <source>
        <dbReference type="EMBL" id="KAJ6224545.1"/>
    </source>
</evidence>
<comment type="caution">
    <text evidence="3">The sequence shown here is derived from an EMBL/GenBank/DDBJ whole genome shotgun (WGS) entry which is preliminary data.</text>
</comment>